<gene>
    <name evidence="1" type="ORF">GGP61_001572</name>
</gene>
<name>A0A9X2QCP9_9BACT</name>
<dbReference type="RefSeq" id="WP_259123972.1">
    <property type="nucleotide sequence ID" value="NZ_JANTZO010000005.1"/>
</dbReference>
<reference evidence="1" key="1">
    <citation type="submission" date="2022-08" db="EMBL/GenBank/DDBJ databases">
        <title>Genomic Encyclopedia of Type Strains, Phase V (KMG-V): Genome sequencing to study the core and pangenomes of soil and plant-associated prokaryotes.</title>
        <authorList>
            <person name="Whitman W."/>
        </authorList>
    </citation>
    <scope>NUCLEOTIDE SEQUENCE</scope>
    <source>
        <strain evidence="1">SP3049</strain>
    </source>
</reference>
<sequence>MHRDTNVAVTENEEVLFESRLFDIAAKPEGWDPDSEDNKCWEEDDLEVERVEVAVVVTEESDVVVRLADGREHSYKGAIERAELGDNYVIPGGEWMVLISNGLPERAAEAMGMSYREGVDEVAGTDVRLVEA</sequence>
<evidence type="ECO:0000313" key="2">
    <source>
        <dbReference type="Proteomes" id="UP001155057"/>
    </source>
</evidence>
<comment type="caution">
    <text evidence="1">The sequence shown here is derived from an EMBL/GenBank/DDBJ whole genome shotgun (WGS) entry which is preliminary data.</text>
</comment>
<organism evidence="1 2">
    <name type="scientific">Salinibacter ruber</name>
    <dbReference type="NCBI Taxonomy" id="146919"/>
    <lineage>
        <taxon>Bacteria</taxon>
        <taxon>Pseudomonadati</taxon>
        <taxon>Rhodothermota</taxon>
        <taxon>Rhodothermia</taxon>
        <taxon>Rhodothermales</taxon>
        <taxon>Salinibacteraceae</taxon>
        <taxon>Salinibacter</taxon>
    </lineage>
</organism>
<dbReference type="AlphaFoldDB" id="A0A9X2QCP9"/>
<dbReference type="Proteomes" id="UP001155057">
    <property type="component" value="Unassembled WGS sequence"/>
</dbReference>
<protein>
    <submittedName>
        <fullName evidence="1">Uncharacterized protein</fullName>
    </submittedName>
</protein>
<dbReference type="EMBL" id="JANUAE010000004">
    <property type="protein sequence ID" value="MCS3709968.1"/>
    <property type="molecule type" value="Genomic_DNA"/>
</dbReference>
<proteinExistence type="predicted"/>
<accession>A0A9X2QCP9</accession>
<evidence type="ECO:0000313" key="1">
    <source>
        <dbReference type="EMBL" id="MCS3709968.1"/>
    </source>
</evidence>